<dbReference type="Proteomes" id="UP000001887">
    <property type="component" value="Chromosome"/>
</dbReference>
<reference evidence="2 3" key="1">
    <citation type="journal article" date="2009" name="Stand. Genomic Sci.">
        <title>Complete genome sequence of Pirellula staleyi type strain (ATCC 27377).</title>
        <authorList>
            <person name="Clum A."/>
            <person name="Tindall B.J."/>
            <person name="Sikorski J."/>
            <person name="Ivanova N."/>
            <person name="Mavrommatis K."/>
            <person name="Lucas S."/>
            <person name="Glavina del Rio T."/>
            <person name="Nolan M."/>
            <person name="Chen F."/>
            <person name="Tice H."/>
            <person name="Pitluck S."/>
            <person name="Cheng J.F."/>
            <person name="Chertkov O."/>
            <person name="Brettin T."/>
            <person name="Han C."/>
            <person name="Detter J.C."/>
            <person name="Kuske C."/>
            <person name="Bruce D."/>
            <person name="Goodwin L."/>
            <person name="Ovchinikova G."/>
            <person name="Pati A."/>
            <person name="Mikhailova N."/>
            <person name="Chen A."/>
            <person name="Palaniappan K."/>
            <person name="Land M."/>
            <person name="Hauser L."/>
            <person name="Chang Y.J."/>
            <person name="Jeffries C.D."/>
            <person name="Chain P."/>
            <person name="Rohde M."/>
            <person name="Goker M."/>
            <person name="Bristow J."/>
            <person name="Eisen J.A."/>
            <person name="Markowitz V."/>
            <person name="Hugenholtz P."/>
            <person name="Kyrpides N.C."/>
            <person name="Klenk H.P."/>
            <person name="Lapidus A."/>
        </authorList>
    </citation>
    <scope>NUCLEOTIDE SEQUENCE [LARGE SCALE GENOMIC DNA]</scope>
    <source>
        <strain evidence="3">ATCC 27377 / DSM 6068 / ICPB 4128</strain>
    </source>
</reference>
<dbReference type="KEGG" id="psl:Psta_0878"/>
<proteinExistence type="predicted"/>
<dbReference type="HOGENOM" id="CLU_862922_0_0_0"/>
<evidence type="ECO:0000313" key="2">
    <source>
        <dbReference type="EMBL" id="ADB15563.1"/>
    </source>
</evidence>
<name>D2R6I5_PIRSD</name>
<accession>D2R6I5</accession>
<sequence precursor="true">MKRTWKTLVAIALSLVAGMMVSSAMAGEKGGNNNHSNFQRSNVTRQLQVTKKPIVLQQQLGGHNFGGVVKPIKKPNLTPPVFQTPIKPFPPIVVKPPVKPFPPIVVQPFPPVKPFPPIVKPPVKPFPPIVVNPLPPFPPKPFPPKPFPPKPLPPICPVPFPPIGHCPPSGPCWPLPGHCYPTPICYPSPICDPVCLPNVVTTSVPVVQVSSTTEVATVKLPEVIVGSTIALTEASLAAAAGQVLVEVGDVTLATDVLDWTAGKATVKVPFMGIAQPKEAKLWLMNADGQVASTMAVMLIPAQPVAPQATTAASTTSLQTISQ</sequence>
<protein>
    <submittedName>
        <fullName evidence="2">Uncharacterized protein</fullName>
    </submittedName>
</protein>
<feature type="chain" id="PRO_5003034683" evidence="1">
    <location>
        <begin position="27"/>
        <end position="322"/>
    </location>
</feature>
<organism evidence="2 3">
    <name type="scientific">Pirellula staleyi (strain ATCC 27377 / DSM 6068 / ICPB 4128)</name>
    <name type="common">Pirella staleyi</name>
    <dbReference type="NCBI Taxonomy" id="530564"/>
    <lineage>
        <taxon>Bacteria</taxon>
        <taxon>Pseudomonadati</taxon>
        <taxon>Planctomycetota</taxon>
        <taxon>Planctomycetia</taxon>
        <taxon>Pirellulales</taxon>
        <taxon>Pirellulaceae</taxon>
        <taxon>Pirellula</taxon>
    </lineage>
</organism>
<keyword evidence="3" id="KW-1185">Reference proteome</keyword>
<keyword evidence="1" id="KW-0732">Signal</keyword>
<feature type="signal peptide" evidence="1">
    <location>
        <begin position="1"/>
        <end position="26"/>
    </location>
</feature>
<gene>
    <name evidence="2" type="ordered locus">Psta_0878</name>
</gene>
<dbReference type="EMBL" id="CP001848">
    <property type="protein sequence ID" value="ADB15563.1"/>
    <property type="molecule type" value="Genomic_DNA"/>
</dbReference>
<dbReference type="AlphaFoldDB" id="D2R6I5"/>
<evidence type="ECO:0000256" key="1">
    <source>
        <dbReference type="SAM" id="SignalP"/>
    </source>
</evidence>
<dbReference type="STRING" id="530564.Psta_0878"/>
<evidence type="ECO:0000313" key="3">
    <source>
        <dbReference type="Proteomes" id="UP000001887"/>
    </source>
</evidence>